<dbReference type="PANTHER" id="PTHR10492">
    <property type="match status" value="1"/>
</dbReference>
<dbReference type="eggNOG" id="KOG0987">
    <property type="taxonomic scope" value="Eukaryota"/>
</dbReference>
<dbReference type="HOGENOM" id="CLU_385539_0_0_1"/>
<dbReference type="EC" id="5.6.2.3" evidence="1"/>
<dbReference type="EMBL" id="DS268533">
    <property type="protein sequence ID" value="EFO87252.1"/>
    <property type="molecule type" value="Genomic_DNA"/>
</dbReference>
<comment type="catalytic activity">
    <reaction evidence="1">
        <text>ATP + H2O = ADP + phosphate + H(+)</text>
        <dbReference type="Rhea" id="RHEA:13065"/>
        <dbReference type="ChEBI" id="CHEBI:15377"/>
        <dbReference type="ChEBI" id="CHEBI:15378"/>
        <dbReference type="ChEBI" id="CHEBI:30616"/>
        <dbReference type="ChEBI" id="CHEBI:43474"/>
        <dbReference type="ChEBI" id="CHEBI:456216"/>
        <dbReference type="EC" id="5.6.2.3"/>
    </reaction>
</comment>
<evidence type="ECO:0000259" key="2">
    <source>
        <dbReference type="Pfam" id="PF05970"/>
    </source>
</evidence>
<dbReference type="GO" id="GO:0006281">
    <property type="term" value="P:DNA repair"/>
    <property type="evidence" value="ECO:0007669"/>
    <property type="project" value="UniProtKB-KW"/>
</dbReference>
<keyword evidence="1" id="KW-0347">Helicase</keyword>
<dbReference type="Pfam" id="PF21530">
    <property type="entry name" value="Pif1_2B_dom"/>
    <property type="match status" value="1"/>
</dbReference>
<dbReference type="GO" id="GO:0000723">
    <property type="term" value="P:telomere maintenance"/>
    <property type="evidence" value="ECO:0007669"/>
    <property type="project" value="InterPro"/>
</dbReference>
<dbReference type="GO" id="GO:0005524">
    <property type="term" value="F:ATP binding"/>
    <property type="evidence" value="ECO:0007669"/>
    <property type="project" value="UniProtKB-KW"/>
</dbReference>
<dbReference type="Proteomes" id="UP000008281">
    <property type="component" value="Unassembled WGS sequence"/>
</dbReference>
<dbReference type="PANTHER" id="PTHR10492:SF57">
    <property type="entry name" value="ATP-DEPENDENT DNA HELICASE"/>
    <property type="match status" value="1"/>
</dbReference>
<sequence length="717" mass="81382">MDMVELGRRITTTSSGRLSTFSSILVFNEIGDPQLLWDQFQKGMSENFIHIGCSEEEAEALAYDQIREKMARFSKSIESFISPPTYIINSPFTPQMDFDEIGEEGARLYETLTLEQKNACDDSLAALDDPFLPRLFYLDGCGGSGKTYLAWTGIASTLLPDGRTIASMYKIDINKDCRASLLKLNSKEAAALRETSVFVENEASIISKDAVETMDQEKSSSWAETFDKFTKSSEEDPGPMYGCLKMSSLWSQFKLIRLTANMRVTSGDKEWINFLLRVGDGSANDFTNRIQLDPDVYTNGDLIEEVFGSNLDQFTDLSESAILAPKNVDVDKMNEEVHNRMGGSEKILHSCGEVVDDSNMKVVLTEFLNSINTSSLPKHRLKLEVGSIRFLRNLDVASGLCNGTRLTVLELLRKMLESYRENSLNFYAEFNDFQRLKHSKVAAWADGDVGLIRSATKKFFLELRDIRRGEQDSEFICHFETRDADLGGRPTSTLAFVKTHGEADVLKYNVKCLHYGPKGSNSGQVPDVTEFYIYKLLSLIDVGPITHIVPPETTTGSKTSTYIATQWDDRFELLKDVIGKNKLCEDVAVQLVMLRVLLFIADLHQENCGRWRGTTNAAIVDFAPTSDFEVYEDIRFALRTRFPHRSWKNEYTAVRNKFDEKSWLKIGKVHFDRWDLVNKIELAREEFDPTKGILKQLEIGIKKRRSRESPTDQLKRF</sequence>
<evidence type="ECO:0000313" key="5">
    <source>
        <dbReference type="Proteomes" id="UP000008281"/>
    </source>
</evidence>
<accession>E3N5R6</accession>
<reference evidence="4" key="1">
    <citation type="submission" date="2007-07" db="EMBL/GenBank/DDBJ databases">
        <title>PCAP assembly of the Caenorhabditis remanei genome.</title>
        <authorList>
            <consortium name="The Caenorhabditis remanei Sequencing Consortium"/>
            <person name="Wilson R.K."/>
        </authorList>
    </citation>
    <scope>NUCLEOTIDE SEQUENCE [LARGE SCALE GENOMIC DNA]</scope>
    <source>
        <strain evidence="4">PB4641</strain>
    </source>
</reference>
<dbReference type="SUPFAM" id="SSF52540">
    <property type="entry name" value="P-loop containing nucleoside triphosphate hydrolases"/>
    <property type="match status" value="1"/>
</dbReference>
<keyword evidence="1" id="KW-0547">Nucleotide-binding</keyword>
<gene>
    <name evidence="4" type="ORF">CRE_25813</name>
</gene>
<keyword evidence="1" id="KW-0233">DNA recombination</keyword>
<dbReference type="Pfam" id="PF05970">
    <property type="entry name" value="PIF1"/>
    <property type="match status" value="1"/>
</dbReference>
<dbReference type="GO" id="GO:0016887">
    <property type="term" value="F:ATP hydrolysis activity"/>
    <property type="evidence" value="ECO:0007669"/>
    <property type="project" value="RHEA"/>
</dbReference>
<dbReference type="OrthoDB" id="5809319at2759"/>
<keyword evidence="1" id="KW-0378">Hydrolase</keyword>
<dbReference type="InParanoid" id="E3N5R6"/>
<dbReference type="InterPro" id="IPR027417">
    <property type="entry name" value="P-loop_NTPase"/>
</dbReference>
<dbReference type="STRING" id="31234.E3N5R6"/>
<evidence type="ECO:0000259" key="3">
    <source>
        <dbReference type="Pfam" id="PF21530"/>
    </source>
</evidence>
<dbReference type="GO" id="GO:0043139">
    <property type="term" value="F:5'-3' DNA helicase activity"/>
    <property type="evidence" value="ECO:0007669"/>
    <property type="project" value="UniProtKB-EC"/>
</dbReference>
<protein>
    <recommendedName>
        <fullName evidence="1">ATP-dependent DNA helicase</fullName>
        <ecNumber evidence="1">5.6.2.3</ecNumber>
    </recommendedName>
</protein>
<feature type="domain" description="DNA helicase Pif1-like DEAD-box helicase" evidence="2">
    <location>
        <begin position="149"/>
        <end position="217"/>
    </location>
</feature>
<comment type="similarity">
    <text evidence="1">Belongs to the helicase family.</text>
</comment>
<dbReference type="InterPro" id="IPR010285">
    <property type="entry name" value="DNA_helicase_pif1-like_DEAD"/>
</dbReference>
<dbReference type="GO" id="GO:0006310">
    <property type="term" value="P:DNA recombination"/>
    <property type="evidence" value="ECO:0007669"/>
    <property type="project" value="UniProtKB-KW"/>
</dbReference>
<evidence type="ECO:0000313" key="4">
    <source>
        <dbReference type="EMBL" id="EFO87252.1"/>
    </source>
</evidence>
<dbReference type="AlphaFoldDB" id="E3N5R6"/>
<name>E3N5R6_CAERE</name>
<evidence type="ECO:0000256" key="1">
    <source>
        <dbReference type="RuleBase" id="RU363044"/>
    </source>
</evidence>
<proteinExistence type="inferred from homology"/>
<feature type="domain" description="DNA helicase Pif1-like 2B" evidence="3">
    <location>
        <begin position="366"/>
        <end position="411"/>
    </location>
</feature>
<keyword evidence="1" id="KW-0234">DNA repair</keyword>
<dbReference type="InterPro" id="IPR049163">
    <property type="entry name" value="Pif1-like_2B_dom"/>
</dbReference>
<keyword evidence="1" id="KW-0067">ATP-binding</keyword>
<comment type="cofactor">
    <cofactor evidence="1">
        <name>Mg(2+)</name>
        <dbReference type="ChEBI" id="CHEBI:18420"/>
    </cofactor>
</comment>
<organism evidence="5">
    <name type="scientific">Caenorhabditis remanei</name>
    <name type="common">Caenorhabditis vulgaris</name>
    <dbReference type="NCBI Taxonomy" id="31234"/>
    <lineage>
        <taxon>Eukaryota</taxon>
        <taxon>Metazoa</taxon>
        <taxon>Ecdysozoa</taxon>
        <taxon>Nematoda</taxon>
        <taxon>Chromadorea</taxon>
        <taxon>Rhabditida</taxon>
        <taxon>Rhabditina</taxon>
        <taxon>Rhabditomorpha</taxon>
        <taxon>Rhabditoidea</taxon>
        <taxon>Rhabditidae</taxon>
        <taxon>Peloderinae</taxon>
        <taxon>Caenorhabditis</taxon>
    </lineage>
</organism>
<keyword evidence="5" id="KW-1185">Reference proteome</keyword>
<keyword evidence="1" id="KW-0227">DNA damage</keyword>